<name>A0A1G2HU29_9BACT</name>
<protein>
    <submittedName>
        <fullName evidence="2">Uncharacterized protein</fullName>
    </submittedName>
</protein>
<dbReference type="EMBL" id="MHOP01000011">
    <property type="protein sequence ID" value="OGZ65975.1"/>
    <property type="molecule type" value="Genomic_DNA"/>
</dbReference>
<evidence type="ECO:0000313" key="3">
    <source>
        <dbReference type="Proteomes" id="UP000178774"/>
    </source>
</evidence>
<sequence length="100" mass="12098">MFKKYIEYLRYNPEGYWFKRKLYGWGWTPAKWQGWVVMAVFFGFVIFQATMFDTTAQTTNDLTLFLTEVILTVVLLIYICYKTGEKPKWMWGLRNKTIVR</sequence>
<organism evidence="2 3">
    <name type="scientific">Candidatus Staskawiczbacteria bacterium RIFCSPHIGHO2_01_FULL_41_41</name>
    <dbReference type="NCBI Taxonomy" id="1802203"/>
    <lineage>
        <taxon>Bacteria</taxon>
        <taxon>Candidatus Staskawicziibacteriota</taxon>
    </lineage>
</organism>
<feature type="transmembrane region" description="Helical" evidence="1">
    <location>
        <begin position="32"/>
        <end position="50"/>
    </location>
</feature>
<reference evidence="2 3" key="1">
    <citation type="journal article" date="2016" name="Nat. Commun.">
        <title>Thousands of microbial genomes shed light on interconnected biogeochemical processes in an aquifer system.</title>
        <authorList>
            <person name="Anantharaman K."/>
            <person name="Brown C.T."/>
            <person name="Hug L.A."/>
            <person name="Sharon I."/>
            <person name="Castelle C.J."/>
            <person name="Probst A.J."/>
            <person name="Thomas B.C."/>
            <person name="Singh A."/>
            <person name="Wilkins M.J."/>
            <person name="Karaoz U."/>
            <person name="Brodie E.L."/>
            <person name="Williams K.H."/>
            <person name="Hubbard S.S."/>
            <person name="Banfield J.F."/>
        </authorList>
    </citation>
    <scope>NUCLEOTIDE SEQUENCE [LARGE SCALE GENOMIC DNA]</scope>
</reference>
<keyword evidence="1" id="KW-1133">Transmembrane helix</keyword>
<keyword evidence="1" id="KW-0812">Transmembrane</keyword>
<evidence type="ECO:0000313" key="2">
    <source>
        <dbReference type="EMBL" id="OGZ65975.1"/>
    </source>
</evidence>
<feature type="transmembrane region" description="Helical" evidence="1">
    <location>
        <begin position="62"/>
        <end position="81"/>
    </location>
</feature>
<dbReference type="AlphaFoldDB" id="A0A1G2HU29"/>
<comment type="caution">
    <text evidence="2">The sequence shown here is derived from an EMBL/GenBank/DDBJ whole genome shotgun (WGS) entry which is preliminary data.</text>
</comment>
<accession>A0A1G2HU29</accession>
<proteinExistence type="predicted"/>
<keyword evidence="1" id="KW-0472">Membrane</keyword>
<gene>
    <name evidence="2" type="ORF">A2822_02925</name>
</gene>
<evidence type="ECO:0000256" key="1">
    <source>
        <dbReference type="SAM" id="Phobius"/>
    </source>
</evidence>
<dbReference type="Proteomes" id="UP000178774">
    <property type="component" value="Unassembled WGS sequence"/>
</dbReference>